<comment type="caution">
    <text evidence="2">The sequence shown here is derived from an EMBL/GenBank/DDBJ whole genome shotgun (WGS) entry which is preliminary data.</text>
</comment>
<dbReference type="Pfam" id="PF03358">
    <property type="entry name" value="FMN_red"/>
    <property type="match status" value="1"/>
</dbReference>
<reference evidence="2 3" key="1">
    <citation type="submission" date="2016-10" db="EMBL/GenBank/DDBJ databases">
        <title>The Draft Genome Sequence of Actinokineospora bangkokensis 44EHWT reveals the biosynthetic pathway of antifungal compounds Thailandins with unusual extender unit butylmalonyl-CoA.</title>
        <authorList>
            <person name="Greule A."/>
            <person name="Intra B."/>
            <person name="Flemming S."/>
            <person name="Rommel M.G."/>
            <person name="Panbangred W."/>
            <person name="Bechthold A."/>
        </authorList>
    </citation>
    <scope>NUCLEOTIDE SEQUENCE [LARGE SCALE GENOMIC DNA]</scope>
    <source>
        <strain evidence="2 3">44EHW</strain>
    </source>
</reference>
<feature type="domain" description="NADPH-dependent FMN reductase-like" evidence="1">
    <location>
        <begin position="5"/>
        <end position="144"/>
    </location>
</feature>
<evidence type="ECO:0000313" key="3">
    <source>
        <dbReference type="Proteomes" id="UP000186040"/>
    </source>
</evidence>
<sequence length="196" mass="19944">MSPLVVAIGGTGRAGSSTERALLTALGSAEQAGCRTRLFGGEFLAALPLFRPGAAPDDPGVADLVETVGQANGVLLASPAYHGGVSAMVKNALDHLEHLAGRERAYLDGRAVGCVVTAAGWQAGGATLSALRSIVHALRGWPTPLGITVNTAPPVEGDGGAAAREQCEVQLRKIGWQVAEFATRAAQSRVLAGMPT</sequence>
<dbReference type="InterPro" id="IPR029039">
    <property type="entry name" value="Flavoprotein-like_sf"/>
</dbReference>
<dbReference type="STRING" id="1193682.BJP25_09930"/>
<dbReference type="InterPro" id="IPR005025">
    <property type="entry name" value="FMN_Rdtase-like_dom"/>
</dbReference>
<dbReference type="GO" id="GO:0010181">
    <property type="term" value="F:FMN binding"/>
    <property type="evidence" value="ECO:0007669"/>
    <property type="project" value="TreeGrafter"/>
</dbReference>
<dbReference type="GO" id="GO:0016491">
    <property type="term" value="F:oxidoreductase activity"/>
    <property type="evidence" value="ECO:0007669"/>
    <property type="project" value="InterPro"/>
</dbReference>
<dbReference type="AlphaFoldDB" id="A0A1Q9LQ02"/>
<protein>
    <recommendedName>
        <fullName evidence="1">NADPH-dependent FMN reductase-like domain-containing protein</fullName>
    </recommendedName>
</protein>
<dbReference type="RefSeq" id="WP_075973507.1">
    <property type="nucleotide sequence ID" value="NZ_MKQR01000007.1"/>
</dbReference>
<dbReference type="OrthoDB" id="9812295at2"/>
<dbReference type="PANTHER" id="PTHR30543:SF21">
    <property type="entry name" value="NAD(P)H-DEPENDENT FMN REDUCTASE LOT6"/>
    <property type="match status" value="1"/>
</dbReference>
<dbReference type="PANTHER" id="PTHR30543">
    <property type="entry name" value="CHROMATE REDUCTASE"/>
    <property type="match status" value="1"/>
</dbReference>
<dbReference type="GO" id="GO:0005829">
    <property type="term" value="C:cytosol"/>
    <property type="evidence" value="ECO:0007669"/>
    <property type="project" value="TreeGrafter"/>
</dbReference>
<gene>
    <name evidence="2" type="ORF">BJP25_09930</name>
</gene>
<dbReference type="InterPro" id="IPR050712">
    <property type="entry name" value="NAD(P)H-dep_reductase"/>
</dbReference>
<evidence type="ECO:0000313" key="2">
    <source>
        <dbReference type="EMBL" id="OLR94126.1"/>
    </source>
</evidence>
<evidence type="ECO:0000259" key="1">
    <source>
        <dbReference type="Pfam" id="PF03358"/>
    </source>
</evidence>
<proteinExistence type="predicted"/>
<accession>A0A1Q9LQ02</accession>
<organism evidence="2 3">
    <name type="scientific">Actinokineospora bangkokensis</name>
    <dbReference type="NCBI Taxonomy" id="1193682"/>
    <lineage>
        <taxon>Bacteria</taxon>
        <taxon>Bacillati</taxon>
        <taxon>Actinomycetota</taxon>
        <taxon>Actinomycetes</taxon>
        <taxon>Pseudonocardiales</taxon>
        <taxon>Pseudonocardiaceae</taxon>
        <taxon>Actinokineospora</taxon>
    </lineage>
</organism>
<name>A0A1Q9LQ02_9PSEU</name>
<dbReference type="SUPFAM" id="SSF52218">
    <property type="entry name" value="Flavoproteins"/>
    <property type="match status" value="1"/>
</dbReference>
<dbReference type="EMBL" id="MKQR01000007">
    <property type="protein sequence ID" value="OLR94126.1"/>
    <property type="molecule type" value="Genomic_DNA"/>
</dbReference>
<dbReference type="Proteomes" id="UP000186040">
    <property type="component" value="Unassembled WGS sequence"/>
</dbReference>
<keyword evidence="3" id="KW-1185">Reference proteome</keyword>
<dbReference type="Gene3D" id="3.40.50.360">
    <property type="match status" value="1"/>
</dbReference>